<accession>A0ABR0D3K7</accession>
<dbReference type="SUPFAM" id="SSF56112">
    <property type="entry name" value="Protein kinase-like (PK-like)"/>
    <property type="match status" value="1"/>
</dbReference>
<dbReference type="InterPro" id="IPR011009">
    <property type="entry name" value="Kinase-like_dom_sf"/>
</dbReference>
<dbReference type="PROSITE" id="PS50011">
    <property type="entry name" value="PROTEIN_KINASE_DOM"/>
    <property type="match status" value="1"/>
</dbReference>
<dbReference type="InterPro" id="IPR025287">
    <property type="entry name" value="WAK_GUB"/>
</dbReference>
<dbReference type="InterPro" id="IPR045274">
    <property type="entry name" value="WAK-like"/>
</dbReference>
<dbReference type="Proteomes" id="UP001291926">
    <property type="component" value="Unassembled WGS sequence"/>
</dbReference>
<evidence type="ECO:0000256" key="5">
    <source>
        <dbReference type="ARBA" id="ARBA00022777"/>
    </source>
</evidence>
<dbReference type="SMART" id="SM00220">
    <property type="entry name" value="S_TKc"/>
    <property type="match status" value="1"/>
</dbReference>
<dbReference type="InterPro" id="IPR000719">
    <property type="entry name" value="Prot_kinase_dom"/>
</dbReference>
<evidence type="ECO:0000256" key="1">
    <source>
        <dbReference type="ARBA" id="ARBA00004479"/>
    </source>
</evidence>
<dbReference type="PROSITE" id="PS00108">
    <property type="entry name" value="PROTEIN_KINASE_ST"/>
    <property type="match status" value="1"/>
</dbReference>
<evidence type="ECO:0000256" key="9">
    <source>
        <dbReference type="ARBA" id="ARBA00047558"/>
    </source>
</evidence>
<dbReference type="PANTHER" id="PTHR27005">
    <property type="entry name" value="WALL-ASSOCIATED RECEPTOR KINASE-LIKE 21"/>
    <property type="match status" value="1"/>
</dbReference>
<dbReference type="InterPro" id="IPR017441">
    <property type="entry name" value="Protein_kinase_ATP_BS"/>
</dbReference>
<evidence type="ECO:0000256" key="3">
    <source>
        <dbReference type="ARBA" id="ARBA00022729"/>
    </source>
</evidence>
<evidence type="ECO:0000256" key="6">
    <source>
        <dbReference type="ARBA" id="ARBA00022840"/>
    </source>
</evidence>
<comment type="catalytic activity">
    <reaction evidence="9">
        <text>L-seryl-[protein] + ATP = O-phospho-L-seryl-[protein] + ADP + H(+)</text>
        <dbReference type="Rhea" id="RHEA:17989"/>
        <dbReference type="Rhea" id="RHEA-COMP:9863"/>
        <dbReference type="Rhea" id="RHEA-COMP:11604"/>
        <dbReference type="ChEBI" id="CHEBI:15378"/>
        <dbReference type="ChEBI" id="CHEBI:29999"/>
        <dbReference type="ChEBI" id="CHEBI:30616"/>
        <dbReference type="ChEBI" id="CHEBI:83421"/>
        <dbReference type="ChEBI" id="CHEBI:456216"/>
    </reaction>
</comment>
<dbReference type="InterPro" id="IPR008271">
    <property type="entry name" value="Ser/Thr_kinase_AS"/>
</dbReference>
<feature type="domain" description="Protein kinase" evidence="12">
    <location>
        <begin position="338"/>
        <end position="620"/>
    </location>
</feature>
<feature type="binding site" evidence="11">
    <location>
        <position position="367"/>
    </location>
    <ligand>
        <name>ATP</name>
        <dbReference type="ChEBI" id="CHEBI:30616"/>
    </ligand>
</feature>
<evidence type="ECO:0000313" key="13">
    <source>
        <dbReference type="EMBL" id="KAK4483877.1"/>
    </source>
</evidence>
<proteinExistence type="predicted"/>
<keyword evidence="4 11" id="KW-0547">Nucleotide-binding</keyword>
<evidence type="ECO:0000256" key="10">
    <source>
        <dbReference type="ARBA" id="ARBA00047951"/>
    </source>
</evidence>
<comment type="caution">
    <text evidence="13">The sequence shown here is derived from an EMBL/GenBank/DDBJ whole genome shotgun (WGS) entry which is preliminary data.</text>
</comment>
<evidence type="ECO:0000259" key="12">
    <source>
        <dbReference type="PROSITE" id="PS50011"/>
    </source>
</evidence>
<reference evidence="13 14" key="1">
    <citation type="journal article" date="2023" name="bioRxiv">
        <title>Genome report: Whole genome sequence and annotation of Penstemon davidsonii.</title>
        <authorList>
            <person name="Ostevik K.L."/>
            <person name="Alabady M."/>
            <person name="Zhang M."/>
            <person name="Rausher M.D."/>
        </authorList>
    </citation>
    <scope>NUCLEOTIDE SEQUENCE [LARGE SCALE GENOMIC DNA]</scope>
    <source>
        <strain evidence="13">DNT005</strain>
        <tissue evidence="13">Whole leaf</tissue>
    </source>
</reference>
<gene>
    <name evidence="13" type="ORF">RD792_011086</name>
</gene>
<keyword evidence="5" id="KW-0418">Kinase</keyword>
<name>A0ABR0D3K7_9LAMI</name>
<keyword evidence="2" id="KW-0808">Transferase</keyword>
<dbReference type="Gene3D" id="3.30.200.20">
    <property type="entry name" value="Phosphorylase Kinase, domain 1"/>
    <property type="match status" value="1"/>
</dbReference>
<dbReference type="EMBL" id="JAYDYQ010002534">
    <property type="protein sequence ID" value="KAK4483877.1"/>
    <property type="molecule type" value="Genomic_DNA"/>
</dbReference>
<dbReference type="PROSITE" id="PS00107">
    <property type="entry name" value="PROTEIN_KINASE_ATP"/>
    <property type="match status" value="1"/>
</dbReference>
<evidence type="ECO:0000256" key="11">
    <source>
        <dbReference type="PROSITE-ProRule" id="PRU10141"/>
    </source>
</evidence>
<dbReference type="Pfam" id="PF13947">
    <property type="entry name" value="GUB_WAK_bind"/>
    <property type="match status" value="1"/>
</dbReference>
<dbReference type="PANTHER" id="PTHR27005:SF468">
    <property type="entry name" value="OS01G0310500 PROTEIN"/>
    <property type="match status" value="1"/>
</dbReference>
<evidence type="ECO:0000256" key="2">
    <source>
        <dbReference type="ARBA" id="ARBA00022679"/>
    </source>
</evidence>
<dbReference type="Gene3D" id="1.10.510.10">
    <property type="entry name" value="Transferase(Phosphotransferase) domain 1"/>
    <property type="match status" value="1"/>
</dbReference>
<protein>
    <recommendedName>
        <fullName evidence="12">Protein kinase domain-containing protein</fullName>
    </recommendedName>
</protein>
<comment type="subcellular location">
    <subcellularLocation>
        <location evidence="1">Membrane</location>
        <topology evidence="1">Single-pass type I membrane protein</topology>
    </subcellularLocation>
</comment>
<dbReference type="Pfam" id="PF00069">
    <property type="entry name" value="Pkinase"/>
    <property type="match status" value="1"/>
</dbReference>
<keyword evidence="14" id="KW-1185">Reference proteome</keyword>
<keyword evidence="8" id="KW-0325">Glycoprotein</keyword>
<comment type="catalytic activity">
    <reaction evidence="10">
        <text>L-threonyl-[protein] + ATP = O-phospho-L-threonyl-[protein] + ADP + H(+)</text>
        <dbReference type="Rhea" id="RHEA:46608"/>
        <dbReference type="Rhea" id="RHEA-COMP:11060"/>
        <dbReference type="Rhea" id="RHEA-COMP:11605"/>
        <dbReference type="ChEBI" id="CHEBI:15378"/>
        <dbReference type="ChEBI" id="CHEBI:30013"/>
        <dbReference type="ChEBI" id="CHEBI:30616"/>
        <dbReference type="ChEBI" id="CHEBI:61977"/>
        <dbReference type="ChEBI" id="CHEBI:456216"/>
    </reaction>
</comment>
<keyword evidence="7" id="KW-1015">Disulfide bond</keyword>
<keyword evidence="6 11" id="KW-0067">ATP-binding</keyword>
<evidence type="ECO:0000313" key="14">
    <source>
        <dbReference type="Proteomes" id="UP001291926"/>
    </source>
</evidence>
<dbReference type="CDD" id="cd14066">
    <property type="entry name" value="STKc_IRAK"/>
    <property type="match status" value="1"/>
</dbReference>
<organism evidence="13 14">
    <name type="scientific">Penstemon davidsonii</name>
    <dbReference type="NCBI Taxonomy" id="160366"/>
    <lineage>
        <taxon>Eukaryota</taxon>
        <taxon>Viridiplantae</taxon>
        <taxon>Streptophyta</taxon>
        <taxon>Embryophyta</taxon>
        <taxon>Tracheophyta</taxon>
        <taxon>Spermatophyta</taxon>
        <taxon>Magnoliopsida</taxon>
        <taxon>eudicotyledons</taxon>
        <taxon>Gunneridae</taxon>
        <taxon>Pentapetalae</taxon>
        <taxon>asterids</taxon>
        <taxon>lamiids</taxon>
        <taxon>Lamiales</taxon>
        <taxon>Plantaginaceae</taxon>
        <taxon>Cheloneae</taxon>
        <taxon>Penstemon</taxon>
    </lineage>
</organism>
<evidence type="ECO:0000256" key="8">
    <source>
        <dbReference type="ARBA" id="ARBA00023180"/>
    </source>
</evidence>
<evidence type="ECO:0000256" key="4">
    <source>
        <dbReference type="ARBA" id="ARBA00022741"/>
    </source>
</evidence>
<sequence length="669" mass="74439">MGLPTFCASNNNNHLANFPVAKPNCADRCGDISIPYPFGTTEKCYYNSTYLVTCNTTFNPPKLFFQKSTLQITGTSLDGQLKVLNIISHKCYAQNGSRTSAFDTWIRLPIGYTVNNTANKFTILGCDSSGFISGMLTDRIYTTGCITMCYGEEDLAEVSCTGLGCCQSFIPRNVRSANVSLSSYYNNTYVWKYNKCNYAFLVEESAFNFSLETRTNLRPTTMLPMVVDWAMGNGTCEEARNDTSTTYACKSPHSECYNPNNGDGYRCRCKEGYQGNPYLEDSCNGSFRCDCPKGYTGDEIKGSKGCTRVESVGGESVVYKLASVIFSSSELIKATNNFHTSMIIGQGGYGVVYKGCLTNKRIVAIKKSKEVDPNQIDQFINEVIVLSQINHRNVVKLLGCCLETEVPLLVYEFISNGTLFEYIHNMPRTHSFDWEMRLKIATETAGVLSYLHSAASTPIIHRDVKSANILLDHTFTVKVADFGASRLVPIDQTQLSTMVQGTFGYLDPEYMQTNQLTEKSDVYSFGVVLVELLTGRKALSYDKPEEERNLANFFLSVLKKELLFRVLDDDIVCGGNREQIVEVARLAKGCLNVRGEDRPTMKEVAMELEGLRLGGKHSWEQTEHNEEKIEMESLLGEGINGLDIDYANSVSIGYDSLKDNNILPMSGGR</sequence>
<keyword evidence="3" id="KW-0732">Signal</keyword>
<evidence type="ECO:0000256" key="7">
    <source>
        <dbReference type="ARBA" id="ARBA00023157"/>
    </source>
</evidence>